<gene>
    <name evidence="1" type="ORF">AMATHDRAFT_135843</name>
</gene>
<evidence type="ECO:0008006" key="3">
    <source>
        <dbReference type="Google" id="ProtNLM"/>
    </source>
</evidence>
<dbReference type="GO" id="GO:0005739">
    <property type="term" value="C:mitochondrion"/>
    <property type="evidence" value="ECO:0007669"/>
    <property type="project" value="TreeGrafter"/>
</dbReference>
<sequence>MIRTTKFRHIPRLVQTRLYSTEISPAQLSALDKWIGSPNKLILSDRLSYERVSDLYITLPTRDGMQRPYEEPQESQPLPYGHHFGFFHARTPEALLKADGTDPELCPPDPFIRRMWTGGRIEWNNANPLLIGAKAASTATVGSVAKKGFEKGKPMVFVNMKIDITMEGKSEPSVTETRAHVYLPPSQVKDVPTTSHFSFSFLPGLTTLFRFSALMFNAHHIHLDKDITQIHEGYPERLVHGPLTAMMLLEAAVFHNPGLKLKTFEYRATNPLIVNRKITIHGLWNDRKSAKLWCVDENGVVGMVGSIEKDV</sequence>
<accession>A0A2A9NTK5</accession>
<protein>
    <recommendedName>
        <fullName evidence="3">MaoC-like domain-containing protein</fullName>
    </recommendedName>
</protein>
<dbReference type="Gene3D" id="3.10.129.10">
    <property type="entry name" value="Hotdog Thioesterase"/>
    <property type="match status" value="1"/>
</dbReference>
<dbReference type="Proteomes" id="UP000242287">
    <property type="component" value="Unassembled WGS sequence"/>
</dbReference>
<dbReference type="STRING" id="703135.A0A2A9NTK5"/>
<proteinExistence type="predicted"/>
<organism evidence="1 2">
    <name type="scientific">Amanita thiersii Skay4041</name>
    <dbReference type="NCBI Taxonomy" id="703135"/>
    <lineage>
        <taxon>Eukaryota</taxon>
        <taxon>Fungi</taxon>
        <taxon>Dikarya</taxon>
        <taxon>Basidiomycota</taxon>
        <taxon>Agaricomycotina</taxon>
        <taxon>Agaricomycetes</taxon>
        <taxon>Agaricomycetidae</taxon>
        <taxon>Agaricales</taxon>
        <taxon>Pluteineae</taxon>
        <taxon>Amanitaceae</taxon>
        <taxon>Amanita</taxon>
    </lineage>
</organism>
<dbReference type="InterPro" id="IPR029069">
    <property type="entry name" value="HotDog_dom_sf"/>
</dbReference>
<name>A0A2A9NTK5_9AGAR</name>
<evidence type="ECO:0000313" key="1">
    <source>
        <dbReference type="EMBL" id="PFH54315.1"/>
    </source>
</evidence>
<dbReference type="InterPro" id="IPR052741">
    <property type="entry name" value="Mitochondrial_HTD2"/>
</dbReference>
<dbReference type="EMBL" id="KZ301970">
    <property type="protein sequence ID" value="PFH54315.1"/>
    <property type="molecule type" value="Genomic_DNA"/>
</dbReference>
<dbReference type="SUPFAM" id="SSF54637">
    <property type="entry name" value="Thioesterase/thiol ester dehydrase-isomerase"/>
    <property type="match status" value="1"/>
</dbReference>
<dbReference type="PANTHER" id="PTHR28152">
    <property type="entry name" value="HYDROXYACYL-THIOESTER DEHYDRATASE TYPE 2, MITOCHONDRIAL"/>
    <property type="match status" value="1"/>
</dbReference>
<evidence type="ECO:0000313" key="2">
    <source>
        <dbReference type="Proteomes" id="UP000242287"/>
    </source>
</evidence>
<dbReference type="GO" id="GO:0019171">
    <property type="term" value="F:(3R)-hydroxyacyl-[acyl-carrier-protein] dehydratase activity"/>
    <property type="evidence" value="ECO:0007669"/>
    <property type="project" value="TreeGrafter"/>
</dbReference>
<dbReference type="PANTHER" id="PTHR28152:SF1">
    <property type="entry name" value="HYDROXYACYL-THIOESTER DEHYDRATASE TYPE 2, MITOCHONDRIAL"/>
    <property type="match status" value="1"/>
</dbReference>
<dbReference type="AlphaFoldDB" id="A0A2A9NTK5"/>
<dbReference type="OrthoDB" id="3257538at2759"/>
<reference evidence="1 2" key="1">
    <citation type="submission" date="2014-02" db="EMBL/GenBank/DDBJ databases">
        <title>Transposable element dynamics among asymbiotic and ectomycorrhizal Amanita fungi.</title>
        <authorList>
            <consortium name="DOE Joint Genome Institute"/>
            <person name="Hess J."/>
            <person name="Skrede I."/>
            <person name="Wolfe B."/>
            <person name="LaButti K."/>
            <person name="Ohm R.A."/>
            <person name="Grigoriev I.V."/>
            <person name="Pringle A."/>
        </authorList>
    </citation>
    <scope>NUCLEOTIDE SEQUENCE [LARGE SCALE GENOMIC DNA]</scope>
    <source>
        <strain evidence="1 2">SKay4041</strain>
    </source>
</reference>
<keyword evidence="2" id="KW-1185">Reference proteome</keyword>